<comment type="caution">
    <text evidence="2">The sequence shown here is derived from an EMBL/GenBank/DDBJ whole genome shotgun (WGS) entry which is preliminary data.</text>
</comment>
<evidence type="ECO:0000313" key="2">
    <source>
        <dbReference type="EMBL" id="MFD2570577.1"/>
    </source>
</evidence>
<name>A0ABW5M4F2_9BACT</name>
<proteinExistence type="predicted"/>
<keyword evidence="1" id="KW-0472">Membrane</keyword>
<gene>
    <name evidence="2" type="ORF">ACFSUS_08035</name>
</gene>
<reference evidence="3" key="1">
    <citation type="journal article" date="2019" name="Int. J. Syst. Evol. Microbiol.">
        <title>The Global Catalogue of Microorganisms (GCM) 10K type strain sequencing project: providing services to taxonomists for standard genome sequencing and annotation.</title>
        <authorList>
            <consortium name="The Broad Institute Genomics Platform"/>
            <consortium name="The Broad Institute Genome Sequencing Center for Infectious Disease"/>
            <person name="Wu L."/>
            <person name="Ma J."/>
        </authorList>
    </citation>
    <scope>NUCLEOTIDE SEQUENCE [LARGE SCALE GENOMIC DNA]</scope>
    <source>
        <strain evidence="3">KCTC 42805</strain>
    </source>
</reference>
<organism evidence="2 3">
    <name type="scientific">Spirosoma soli</name>
    <dbReference type="NCBI Taxonomy" id="1770529"/>
    <lineage>
        <taxon>Bacteria</taxon>
        <taxon>Pseudomonadati</taxon>
        <taxon>Bacteroidota</taxon>
        <taxon>Cytophagia</taxon>
        <taxon>Cytophagales</taxon>
        <taxon>Cytophagaceae</taxon>
        <taxon>Spirosoma</taxon>
    </lineage>
</organism>
<feature type="transmembrane region" description="Helical" evidence="1">
    <location>
        <begin position="99"/>
        <end position="119"/>
    </location>
</feature>
<keyword evidence="1" id="KW-0812">Transmembrane</keyword>
<dbReference type="EMBL" id="JBHULN010000004">
    <property type="protein sequence ID" value="MFD2570577.1"/>
    <property type="molecule type" value="Genomic_DNA"/>
</dbReference>
<dbReference type="Proteomes" id="UP001597469">
    <property type="component" value="Unassembled WGS sequence"/>
</dbReference>
<feature type="transmembrane region" description="Helical" evidence="1">
    <location>
        <begin position="125"/>
        <end position="146"/>
    </location>
</feature>
<dbReference type="RefSeq" id="WP_381521381.1">
    <property type="nucleotide sequence ID" value="NZ_JBHULN010000004.1"/>
</dbReference>
<accession>A0ABW5M4F2</accession>
<protein>
    <submittedName>
        <fullName evidence="2">Uncharacterized protein</fullName>
    </submittedName>
</protein>
<keyword evidence="3" id="KW-1185">Reference proteome</keyword>
<keyword evidence="1" id="KW-1133">Transmembrane helix</keyword>
<feature type="transmembrane region" description="Helical" evidence="1">
    <location>
        <begin position="67"/>
        <end position="87"/>
    </location>
</feature>
<evidence type="ECO:0000256" key="1">
    <source>
        <dbReference type="SAM" id="Phobius"/>
    </source>
</evidence>
<evidence type="ECO:0000313" key="3">
    <source>
        <dbReference type="Proteomes" id="UP001597469"/>
    </source>
</evidence>
<sequence>MERTIITRQNVRRSTIQPNSEAPALPEKVDSYQAQFLKLVPVEVISAYITIDGLLRGSVLPQDSPGLYVGLLWGVFVTLAIVNPLYLRHVTKVKDQRQISLSAGAFVIYVVSLGGPFAHFGLDEAVIRLLGSILIPIYTLIALIVLNK</sequence>